<dbReference type="WBParaSite" id="nRc.2.0.1.t40556-RA">
    <property type="protein sequence ID" value="nRc.2.0.1.t40556-RA"/>
    <property type="gene ID" value="nRc.2.0.1.g40556"/>
</dbReference>
<name>A0A915KP44_ROMCU</name>
<accession>A0A915KP44</accession>
<proteinExistence type="predicted"/>
<organism evidence="2 3">
    <name type="scientific">Romanomermis culicivorax</name>
    <name type="common">Nematode worm</name>
    <dbReference type="NCBI Taxonomy" id="13658"/>
    <lineage>
        <taxon>Eukaryota</taxon>
        <taxon>Metazoa</taxon>
        <taxon>Ecdysozoa</taxon>
        <taxon>Nematoda</taxon>
        <taxon>Enoplea</taxon>
        <taxon>Dorylaimia</taxon>
        <taxon>Mermithida</taxon>
        <taxon>Mermithoidea</taxon>
        <taxon>Mermithidae</taxon>
        <taxon>Romanomermis</taxon>
    </lineage>
</organism>
<reference evidence="3" key="1">
    <citation type="submission" date="2022-11" db="UniProtKB">
        <authorList>
            <consortium name="WormBaseParasite"/>
        </authorList>
    </citation>
    <scope>IDENTIFICATION</scope>
</reference>
<evidence type="ECO:0000256" key="1">
    <source>
        <dbReference type="SAM" id="MobiDB-lite"/>
    </source>
</evidence>
<evidence type="ECO:0000313" key="3">
    <source>
        <dbReference type="WBParaSite" id="nRc.2.0.1.t40556-RA"/>
    </source>
</evidence>
<evidence type="ECO:0000313" key="2">
    <source>
        <dbReference type="Proteomes" id="UP000887565"/>
    </source>
</evidence>
<feature type="region of interest" description="Disordered" evidence="1">
    <location>
        <begin position="1"/>
        <end position="31"/>
    </location>
</feature>
<protein>
    <submittedName>
        <fullName evidence="3">Uncharacterized protein</fullName>
    </submittedName>
</protein>
<sequence length="134" mass="14842">EALGEDLEEDQVKKSPQLQSDELLVPNNQNEVDFPDNVFSRQKRNPHGFGLNIPGAVYEDYYAIDIPLEGPVTEDGIVETTATRANMTKKTNTMIKNTKAAKTTAAKIVKNMPKATHSKTIQGKITKMAVEVNR</sequence>
<feature type="compositionally biased region" description="Polar residues" evidence="1">
    <location>
        <begin position="14"/>
        <end position="31"/>
    </location>
</feature>
<dbReference type="AlphaFoldDB" id="A0A915KP44"/>
<keyword evidence="2" id="KW-1185">Reference proteome</keyword>
<dbReference type="Proteomes" id="UP000887565">
    <property type="component" value="Unplaced"/>
</dbReference>